<protein>
    <submittedName>
        <fullName evidence="2">Uncharacterized protein</fullName>
    </submittedName>
</protein>
<evidence type="ECO:0000313" key="3">
    <source>
        <dbReference type="Proteomes" id="UP000324222"/>
    </source>
</evidence>
<sequence>MHVEANNLFMCLSGVRVSCIITPRSFSSLLFIIASFPVLYSHVSLLLLLPIAINCHFLVLNSNFHFWLYFQILCECYSLLSPAGHPASLSLMERIQSSY</sequence>
<feature type="transmembrane region" description="Helical" evidence="1">
    <location>
        <begin position="29"/>
        <end position="53"/>
    </location>
</feature>
<dbReference type="EMBL" id="VSRR010092977">
    <property type="protein sequence ID" value="MPC92911.1"/>
    <property type="molecule type" value="Genomic_DNA"/>
</dbReference>
<evidence type="ECO:0000313" key="2">
    <source>
        <dbReference type="EMBL" id="MPC92912.1"/>
    </source>
</evidence>
<dbReference type="Proteomes" id="UP000324222">
    <property type="component" value="Unassembled WGS sequence"/>
</dbReference>
<gene>
    <name evidence="2" type="ORF">E2C01_088024</name>
</gene>
<comment type="caution">
    <text evidence="2">The sequence shown here is derived from an EMBL/GenBank/DDBJ whole genome shotgun (WGS) entry which is preliminary data.</text>
</comment>
<proteinExistence type="predicted"/>
<dbReference type="EMBL" id="VSRR010092977">
    <property type="protein sequence ID" value="MPC92912.1"/>
    <property type="molecule type" value="Genomic_DNA"/>
</dbReference>
<keyword evidence="1" id="KW-0812">Transmembrane</keyword>
<evidence type="ECO:0000256" key="1">
    <source>
        <dbReference type="SAM" id="Phobius"/>
    </source>
</evidence>
<organism evidence="2 3">
    <name type="scientific">Portunus trituberculatus</name>
    <name type="common">Swimming crab</name>
    <name type="synonym">Neptunus trituberculatus</name>
    <dbReference type="NCBI Taxonomy" id="210409"/>
    <lineage>
        <taxon>Eukaryota</taxon>
        <taxon>Metazoa</taxon>
        <taxon>Ecdysozoa</taxon>
        <taxon>Arthropoda</taxon>
        <taxon>Crustacea</taxon>
        <taxon>Multicrustacea</taxon>
        <taxon>Malacostraca</taxon>
        <taxon>Eumalacostraca</taxon>
        <taxon>Eucarida</taxon>
        <taxon>Decapoda</taxon>
        <taxon>Pleocyemata</taxon>
        <taxon>Brachyura</taxon>
        <taxon>Eubrachyura</taxon>
        <taxon>Portunoidea</taxon>
        <taxon>Portunidae</taxon>
        <taxon>Portuninae</taxon>
        <taxon>Portunus</taxon>
    </lineage>
</organism>
<reference evidence="2 3" key="1">
    <citation type="submission" date="2019-05" db="EMBL/GenBank/DDBJ databases">
        <title>Another draft genome of Portunus trituberculatus and its Hox gene families provides insights of decapod evolution.</title>
        <authorList>
            <person name="Jeong J.-H."/>
            <person name="Song I."/>
            <person name="Kim S."/>
            <person name="Choi T."/>
            <person name="Kim D."/>
            <person name="Ryu S."/>
            <person name="Kim W."/>
        </authorList>
    </citation>
    <scope>NUCLEOTIDE SEQUENCE [LARGE SCALE GENOMIC DNA]</scope>
    <source>
        <tissue evidence="2">Muscle</tissue>
    </source>
</reference>
<name>A0A5B7J9N8_PORTR</name>
<keyword evidence="1" id="KW-1133">Transmembrane helix</keyword>
<keyword evidence="1" id="KW-0472">Membrane</keyword>
<dbReference type="AlphaFoldDB" id="A0A5B7J9N8"/>
<keyword evidence="3" id="KW-1185">Reference proteome</keyword>
<accession>A0A5B7J9N8</accession>